<dbReference type="SMART" id="SM00059">
    <property type="entry name" value="FN2"/>
    <property type="match status" value="1"/>
</dbReference>
<organism evidence="4 5">
    <name type="scientific">Hondaea fermentalgiana</name>
    <dbReference type="NCBI Taxonomy" id="2315210"/>
    <lineage>
        <taxon>Eukaryota</taxon>
        <taxon>Sar</taxon>
        <taxon>Stramenopiles</taxon>
        <taxon>Bigyra</taxon>
        <taxon>Labyrinthulomycetes</taxon>
        <taxon>Thraustochytrida</taxon>
        <taxon>Thraustochytriidae</taxon>
        <taxon>Hondaea</taxon>
    </lineage>
</organism>
<name>A0A2R5G668_9STRA</name>
<evidence type="ECO:0000256" key="2">
    <source>
        <dbReference type="ARBA" id="ARBA00023157"/>
    </source>
</evidence>
<proteinExistence type="predicted"/>
<dbReference type="Proteomes" id="UP000241890">
    <property type="component" value="Unassembled WGS sequence"/>
</dbReference>
<dbReference type="InterPro" id="IPR036943">
    <property type="entry name" value="FN_type2_sf"/>
</dbReference>
<accession>A0A2R5G668</accession>
<evidence type="ECO:0000313" key="5">
    <source>
        <dbReference type="Proteomes" id="UP000241890"/>
    </source>
</evidence>
<dbReference type="AlphaFoldDB" id="A0A2R5G668"/>
<protein>
    <recommendedName>
        <fullName evidence="3">Fibronectin type-II domain-containing protein</fullName>
    </recommendedName>
</protein>
<dbReference type="PROSITE" id="PS51092">
    <property type="entry name" value="FN2_2"/>
    <property type="match status" value="1"/>
</dbReference>
<evidence type="ECO:0000259" key="3">
    <source>
        <dbReference type="PROSITE" id="PS51092"/>
    </source>
</evidence>
<dbReference type="OrthoDB" id="406838at2759"/>
<reference evidence="4 5" key="1">
    <citation type="submission" date="2017-12" db="EMBL/GenBank/DDBJ databases">
        <title>Sequencing, de novo assembly and annotation of complete genome of a new Thraustochytrid species, strain FCC1311.</title>
        <authorList>
            <person name="Sedici K."/>
            <person name="Godart F."/>
            <person name="Aiese Cigliano R."/>
            <person name="Sanseverino W."/>
            <person name="Barakat M."/>
            <person name="Ortet P."/>
            <person name="Marechal E."/>
            <person name="Cagnac O."/>
            <person name="Amato A."/>
        </authorList>
    </citation>
    <scope>NUCLEOTIDE SEQUENCE [LARGE SCALE GENOMIC DNA]</scope>
</reference>
<sequence length="297" mass="32141">MCELDSDCMQDTLCVNEGRCRAIVNVTYVNIVAQASENLRSAPLAVMKSLQEGVSEALQNSSLQASSIVIEPSDADTSTPLCTTDGGWVPDGSSCAFPFTFQGRTYASCVDVEDATPYWGNETTAPPGTPPVLYRVYWCPTTQEYSKSDPATREQWGYCDCGRSWPTAYPTARPTTHAPTIELEKDRPIWCDEALRNENATQDLQAQVLSALQGNATTGEVSGFLFNLQGPLSGLGDEVGAEDPQEGDLTVALVIDVGAQEFTSREDFLASLASTLIDALRTPFRNETLHEICDAVS</sequence>
<dbReference type="InterPro" id="IPR013806">
    <property type="entry name" value="Kringle-like"/>
</dbReference>
<dbReference type="Gene3D" id="2.10.10.10">
    <property type="entry name" value="Fibronectin, type II, collagen-binding"/>
    <property type="match status" value="1"/>
</dbReference>
<evidence type="ECO:0000256" key="1">
    <source>
        <dbReference type="ARBA" id="ARBA00022737"/>
    </source>
</evidence>
<dbReference type="InParanoid" id="A0A2R5G668"/>
<comment type="caution">
    <text evidence="4">The sequence shown here is derived from an EMBL/GenBank/DDBJ whole genome shotgun (WGS) entry which is preliminary data.</text>
</comment>
<dbReference type="InterPro" id="IPR000562">
    <property type="entry name" value="FN_type2_dom"/>
</dbReference>
<dbReference type="EMBL" id="BEYU01000021">
    <property type="protein sequence ID" value="GBG26552.1"/>
    <property type="molecule type" value="Genomic_DNA"/>
</dbReference>
<feature type="domain" description="Fibronectin type-II" evidence="3">
    <location>
        <begin position="90"/>
        <end position="161"/>
    </location>
</feature>
<gene>
    <name evidence="4" type="ORF">FCC1311_027732</name>
</gene>
<keyword evidence="2" id="KW-1015">Disulfide bond</keyword>
<dbReference type="SUPFAM" id="SSF57440">
    <property type="entry name" value="Kringle-like"/>
    <property type="match status" value="1"/>
</dbReference>
<evidence type="ECO:0000313" key="4">
    <source>
        <dbReference type="EMBL" id="GBG26552.1"/>
    </source>
</evidence>
<keyword evidence="1" id="KW-0677">Repeat</keyword>
<keyword evidence="5" id="KW-1185">Reference proteome</keyword>